<dbReference type="AlphaFoldDB" id="A0A9Q1H4V4"/>
<gene>
    <name evidence="4" type="ORF">HOLleu_23031</name>
</gene>
<dbReference type="Gene3D" id="2.10.25.10">
    <property type="entry name" value="Laminin"/>
    <property type="match status" value="1"/>
</dbReference>
<dbReference type="InterPro" id="IPR025615">
    <property type="entry name" value="TILa_dom"/>
</dbReference>
<dbReference type="InterPro" id="IPR036084">
    <property type="entry name" value="Ser_inhib-like_sf"/>
</dbReference>
<dbReference type="EMBL" id="JAIZAY010000011">
    <property type="protein sequence ID" value="KAJ8032938.1"/>
    <property type="molecule type" value="Genomic_DNA"/>
</dbReference>
<dbReference type="InterPro" id="IPR002181">
    <property type="entry name" value="Fibrinogen_a/b/g_C_dom"/>
</dbReference>
<keyword evidence="5" id="KW-1185">Reference proteome</keyword>
<dbReference type="InterPro" id="IPR050373">
    <property type="entry name" value="Fibrinogen_C-term_domain"/>
</dbReference>
<dbReference type="InterPro" id="IPR036056">
    <property type="entry name" value="Fibrinogen-like_C"/>
</dbReference>
<dbReference type="CDD" id="cd19941">
    <property type="entry name" value="TIL"/>
    <property type="match status" value="1"/>
</dbReference>
<evidence type="ECO:0000259" key="3">
    <source>
        <dbReference type="PROSITE" id="PS51406"/>
    </source>
</evidence>
<dbReference type="Gene3D" id="3.90.215.10">
    <property type="entry name" value="Gamma Fibrinogen, chain A, domain 1"/>
    <property type="match status" value="1"/>
</dbReference>
<feature type="domain" description="Fibrinogen C-terminal" evidence="3">
    <location>
        <begin position="147"/>
        <end position="383"/>
    </location>
</feature>
<dbReference type="SUPFAM" id="SSF57567">
    <property type="entry name" value="Serine protease inhibitors"/>
    <property type="match status" value="1"/>
</dbReference>
<dbReference type="InterPro" id="IPR014716">
    <property type="entry name" value="Fibrinogen_a/b/g_C_1"/>
</dbReference>
<feature type="domain" description="EGF-like" evidence="2">
    <location>
        <begin position="111"/>
        <end position="150"/>
    </location>
</feature>
<keyword evidence="1" id="KW-0245">EGF-like domain</keyword>
<evidence type="ECO:0000313" key="4">
    <source>
        <dbReference type="EMBL" id="KAJ8032938.1"/>
    </source>
</evidence>
<dbReference type="InterPro" id="IPR002919">
    <property type="entry name" value="TIL_dom"/>
</dbReference>
<dbReference type="NCBIfam" id="NF040941">
    <property type="entry name" value="GGGWT_bact"/>
    <property type="match status" value="1"/>
</dbReference>
<dbReference type="CDD" id="cd00087">
    <property type="entry name" value="FReD"/>
    <property type="match status" value="1"/>
</dbReference>
<dbReference type="PANTHER" id="PTHR19143">
    <property type="entry name" value="FIBRINOGEN/TENASCIN/ANGIOPOEITIN"/>
    <property type="match status" value="1"/>
</dbReference>
<dbReference type="PROSITE" id="PS50026">
    <property type="entry name" value="EGF_3"/>
    <property type="match status" value="1"/>
</dbReference>
<organism evidence="4 5">
    <name type="scientific">Holothuria leucospilota</name>
    <name type="common">Black long sea cucumber</name>
    <name type="synonym">Mertensiothuria leucospilota</name>
    <dbReference type="NCBI Taxonomy" id="206669"/>
    <lineage>
        <taxon>Eukaryota</taxon>
        <taxon>Metazoa</taxon>
        <taxon>Echinodermata</taxon>
        <taxon>Eleutherozoa</taxon>
        <taxon>Echinozoa</taxon>
        <taxon>Holothuroidea</taxon>
        <taxon>Aspidochirotacea</taxon>
        <taxon>Aspidochirotida</taxon>
        <taxon>Holothuriidae</taxon>
        <taxon>Holothuria</taxon>
    </lineage>
</organism>
<dbReference type="Proteomes" id="UP001152320">
    <property type="component" value="Chromosome 11"/>
</dbReference>
<accession>A0A9Q1H4V4</accession>
<evidence type="ECO:0000256" key="1">
    <source>
        <dbReference type="PROSITE-ProRule" id="PRU00076"/>
    </source>
</evidence>
<evidence type="ECO:0000259" key="2">
    <source>
        <dbReference type="PROSITE" id="PS50026"/>
    </source>
</evidence>
<dbReference type="PROSITE" id="PS51406">
    <property type="entry name" value="FIBRINOGEN_C_2"/>
    <property type="match status" value="1"/>
</dbReference>
<comment type="caution">
    <text evidence="4">The sequence shown here is derived from an EMBL/GenBank/DDBJ whole genome shotgun (WGS) entry which is preliminary data.</text>
</comment>
<dbReference type="Pfam" id="PF01826">
    <property type="entry name" value="TIL"/>
    <property type="match status" value="1"/>
</dbReference>
<proteinExistence type="predicted"/>
<name>A0A9Q1H4V4_HOLLE</name>
<dbReference type="SUPFAM" id="SSF56496">
    <property type="entry name" value="Fibrinogen C-terminal domain-like"/>
    <property type="match status" value="1"/>
</dbReference>
<dbReference type="SMART" id="SM00186">
    <property type="entry name" value="FBG"/>
    <property type="match status" value="1"/>
</dbReference>
<dbReference type="Pfam" id="PF00147">
    <property type="entry name" value="Fibrinogen_C"/>
    <property type="match status" value="1"/>
</dbReference>
<evidence type="ECO:0000313" key="5">
    <source>
        <dbReference type="Proteomes" id="UP001152320"/>
    </source>
</evidence>
<protein>
    <submittedName>
        <fullName evidence="4">Ficolin-1</fullName>
    </submittedName>
</protein>
<dbReference type="InterPro" id="IPR000742">
    <property type="entry name" value="EGF"/>
</dbReference>
<dbReference type="GO" id="GO:0005615">
    <property type="term" value="C:extracellular space"/>
    <property type="evidence" value="ECO:0007669"/>
    <property type="project" value="TreeGrafter"/>
</dbReference>
<sequence>MMIISTICYQQAPKVTSAFISADDLIVMCSSNMVYGACVCQATCSNPGDCYKNCVDGEETCFCPDGHFLNETNNCVLQQQCGCFVDGYGIVPNGGKYVNSNCTRECFCNDNQLTCDEHFQCSTNATCQQLDDIHECRCKDAFEGDGQTCIALPTDCMELYNAGNTADGVYTIYPKSWSGSKFDVYCDMKTDGGGWTIFQRRVNGLVNFYQNWASYKRGFGEKTGEHCLGNDKIHSLTHSKNYQLRVDIVDSGGRPYHALYDLFRIENESHKYKLVNLGSFSGTAGYNSMASNHNRNFSTYDQDNSASRYNAAEKHGGAWWYHYTRRSDTPHCHTWSEDDTYWYCSNSNLNGDYSVERTDNIFWFLLPGNDCAIHQTEMKIRPI</sequence>
<reference evidence="4" key="1">
    <citation type="submission" date="2021-10" db="EMBL/GenBank/DDBJ databases">
        <title>Tropical sea cucumber genome reveals ecological adaptation and Cuvierian tubules defense mechanism.</title>
        <authorList>
            <person name="Chen T."/>
        </authorList>
    </citation>
    <scope>NUCLEOTIDE SEQUENCE</scope>
    <source>
        <strain evidence="4">Nanhai2018</strain>
        <tissue evidence="4">Muscle</tissue>
    </source>
</reference>
<dbReference type="Pfam" id="PF12714">
    <property type="entry name" value="TILa"/>
    <property type="match status" value="1"/>
</dbReference>
<comment type="caution">
    <text evidence="1">Lacks conserved residue(s) required for the propagation of feature annotation.</text>
</comment>